<dbReference type="SUPFAM" id="SSF52540">
    <property type="entry name" value="P-loop containing nucleoside triphosphate hydrolases"/>
    <property type="match status" value="2"/>
</dbReference>
<dbReference type="InterPro" id="IPR029063">
    <property type="entry name" value="SAM-dependent_MTases_sf"/>
</dbReference>
<dbReference type="Pfam" id="PF00271">
    <property type="entry name" value="Helicase_C"/>
    <property type="match status" value="1"/>
</dbReference>
<gene>
    <name evidence="4" type="ORF">ACFSR5_08410</name>
</gene>
<evidence type="ECO:0000256" key="1">
    <source>
        <dbReference type="ARBA" id="ARBA00022603"/>
    </source>
</evidence>
<keyword evidence="1 4" id="KW-0489">Methyltransferase</keyword>
<dbReference type="GO" id="GO:0008168">
    <property type="term" value="F:methyltransferase activity"/>
    <property type="evidence" value="ECO:0007669"/>
    <property type="project" value="UniProtKB-KW"/>
</dbReference>
<dbReference type="Gene3D" id="3.40.50.150">
    <property type="entry name" value="Vaccinia Virus protein VP39"/>
    <property type="match status" value="1"/>
</dbReference>
<dbReference type="SUPFAM" id="SSF53335">
    <property type="entry name" value="S-adenosyl-L-methionine-dependent methyltransferases"/>
    <property type="match status" value="1"/>
</dbReference>
<dbReference type="GO" id="GO:0032259">
    <property type="term" value="P:methylation"/>
    <property type="evidence" value="ECO:0007669"/>
    <property type="project" value="UniProtKB-KW"/>
</dbReference>
<dbReference type="SMART" id="SM00487">
    <property type="entry name" value="DEXDc"/>
    <property type="match status" value="1"/>
</dbReference>
<dbReference type="InterPro" id="IPR002941">
    <property type="entry name" value="DNA_methylase_N4/N6"/>
</dbReference>
<comment type="caution">
    <text evidence="4">The sequence shown here is derived from an EMBL/GenBank/DDBJ whole genome shotgun (WGS) entry which is preliminary data.</text>
</comment>
<protein>
    <submittedName>
        <fullName evidence="4">DNA methyltransferase</fullName>
    </submittedName>
</protein>
<proteinExistence type="predicted"/>
<keyword evidence="5" id="KW-1185">Reference proteome</keyword>
<feature type="domain" description="Helicase ATP-binding" evidence="3">
    <location>
        <begin position="26"/>
        <end position="247"/>
    </location>
</feature>
<dbReference type="Gene3D" id="3.40.50.300">
    <property type="entry name" value="P-loop containing nucleotide triphosphate hydrolases"/>
    <property type="match status" value="2"/>
</dbReference>
<dbReference type="InterPro" id="IPR001650">
    <property type="entry name" value="Helicase_C-like"/>
</dbReference>
<dbReference type="Pfam" id="PF01555">
    <property type="entry name" value="N6_N4_Mtase"/>
    <property type="match status" value="1"/>
</dbReference>
<sequence length="881" mass="102493">MEYKEFLESKIVIAENFGTTIDTELLSDKLLPHQKTIVPWCIEGGRRAIFASFGLGKSMMQLEIAKQVIAITGKPFLICMPLAVVGEFKRDNEFLNTGYEIEYIRDTDDLPVQLLEDRIVAKYQDDSDYLKTDDHLLDVLAYQRLLSKQNPRDFNFELKIYVTNYERVRKGDIDPLKFGGVSFDEASILRNLKTETTNYVLQYFKQIPYRFVATATPTPNDFIEILNYADYLGVIDRGHALTRFFQRDSTKAGHLTLYENKKEEFWKWVATWAVFINKPSDLGFDDHGYDLPKLNIVEIEVQNLTDDVITNKKGDIVMFKDTTKSLVDVSREKSESIALRVDKAFDIVQENGIDKNWILWHHLESERIAIEKKFKSEAHHNDLQSVYGSQTNAEKEDLLIDFSEGKYQILSTKPKIAGSGCNLQHHCHNMIFVGIDYKFNDFIQAIHRCYRFGQKFEVNVYLLFTQNEHEVLKTLKEKWQNHIELQTEMINLVREYGLNTNKIKSDMKRQIFQNRRSATVAGATVYNEDTTIIHQEMPDNHTDMILTSIPFGDHYEYSDNYNDFGHNYGNDGFFSQMDYLTPELLRTLKPGRIAAIHVKDRIRYSHQTGQCFTKIEDFSGRTVAHFEKHGFHLVGKITITTDVVRENNQTYRLTWGEQRKDATKMGVGLPEYVLLFRKAPSESNNAYADDPVIKKIDEYLLSLWQLDAHAYWKSSGDRFLSFEELSKADMKYVFNKWKEFDKSTVYNFQEHLRVCEDLSKVDRLSKLFMTIPPTSSNDLVWTDINRMNTLNANQANRKREKHICPLQLDIIDRLIYRFTNEGDLVDDPFGGLFSTAHQSLKLNRRAISAELNPNYYDDGLFYLKALEYKLSVPTLFDMLSA</sequence>
<reference evidence="5" key="1">
    <citation type="journal article" date="2019" name="Int. J. Syst. Evol. Microbiol.">
        <title>The Global Catalogue of Microorganisms (GCM) 10K type strain sequencing project: providing services to taxonomists for standard genome sequencing and annotation.</title>
        <authorList>
            <consortium name="The Broad Institute Genomics Platform"/>
            <consortium name="The Broad Institute Genome Sequencing Center for Infectious Disease"/>
            <person name="Wu L."/>
            <person name="Ma J."/>
        </authorList>
    </citation>
    <scope>NUCLEOTIDE SEQUENCE [LARGE SCALE GENOMIC DNA]</scope>
    <source>
        <strain evidence="5">KCTC 42662</strain>
    </source>
</reference>
<dbReference type="Proteomes" id="UP001597545">
    <property type="component" value="Unassembled WGS sequence"/>
</dbReference>
<dbReference type="PANTHER" id="PTHR10799">
    <property type="entry name" value="SNF2/RAD54 HELICASE FAMILY"/>
    <property type="match status" value="1"/>
</dbReference>
<evidence type="ECO:0000313" key="5">
    <source>
        <dbReference type="Proteomes" id="UP001597545"/>
    </source>
</evidence>
<name>A0ABW5KFA7_9SPHI</name>
<evidence type="ECO:0000259" key="3">
    <source>
        <dbReference type="SMART" id="SM00487"/>
    </source>
</evidence>
<dbReference type="InterPro" id="IPR027417">
    <property type="entry name" value="P-loop_NTPase"/>
</dbReference>
<keyword evidence="2" id="KW-0808">Transferase</keyword>
<evidence type="ECO:0000256" key="2">
    <source>
        <dbReference type="ARBA" id="ARBA00022679"/>
    </source>
</evidence>
<dbReference type="InterPro" id="IPR014001">
    <property type="entry name" value="Helicase_ATP-bd"/>
</dbReference>
<organism evidence="4 5">
    <name type="scientific">Sphingobacterium suaedae</name>
    <dbReference type="NCBI Taxonomy" id="1686402"/>
    <lineage>
        <taxon>Bacteria</taxon>
        <taxon>Pseudomonadati</taxon>
        <taxon>Bacteroidota</taxon>
        <taxon>Sphingobacteriia</taxon>
        <taxon>Sphingobacteriales</taxon>
        <taxon>Sphingobacteriaceae</taxon>
        <taxon>Sphingobacterium</taxon>
    </lineage>
</organism>
<dbReference type="EMBL" id="JBHULR010000003">
    <property type="protein sequence ID" value="MFD2547664.1"/>
    <property type="molecule type" value="Genomic_DNA"/>
</dbReference>
<accession>A0ABW5KFA7</accession>
<evidence type="ECO:0000313" key="4">
    <source>
        <dbReference type="EMBL" id="MFD2547664.1"/>
    </source>
</evidence>
<dbReference type="RefSeq" id="WP_380902636.1">
    <property type="nucleotide sequence ID" value="NZ_JBHUEG010000007.1"/>
</dbReference>